<dbReference type="Pfam" id="PF04879">
    <property type="entry name" value="Molybdop_Fe4S4"/>
    <property type="match status" value="1"/>
</dbReference>
<dbReference type="PROSITE" id="PS51669">
    <property type="entry name" value="4FE4S_MOW_BIS_MGD"/>
    <property type="match status" value="1"/>
</dbReference>
<dbReference type="GO" id="GO:0018818">
    <property type="term" value="F:acetylene hydratase activity"/>
    <property type="evidence" value="ECO:0007669"/>
    <property type="project" value="InterPro"/>
</dbReference>
<evidence type="ECO:0000256" key="5">
    <source>
        <dbReference type="ARBA" id="ARBA00023002"/>
    </source>
</evidence>
<comment type="cofactor">
    <cofactor evidence="1">
        <name>Mo-bis(molybdopterin guanine dinucleotide)</name>
        <dbReference type="ChEBI" id="CHEBI:60539"/>
    </cofactor>
</comment>
<keyword evidence="4" id="KW-0479">Metal-binding</keyword>
<dbReference type="Gene3D" id="3.40.50.740">
    <property type="match status" value="2"/>
</dbReference>
<dbReference type="SMART" id="SM00926">
    <property type="entry name" value="Molybdop_Fe4S4"/>
    <property type="match status" value="1"/>
</dbReference>
<dbReference type="GO" id="GO:0051536">
    <property type="term" value="F:iron-sulfur cluster binding"/>
    <property type="evidence" value="ECO:0007669"/>
    <property type="project" value="UniProtKB-KW"/>
</dbReference>
<dbReference type="SUPFAM" id="SSF50692">
    <property type="entry name" value="ADC-like"/>
    <property type="match status" value="1"/>
</dbReference>
<protein>
    <submittedName>
        <fullName evidence="9">Anaerobic selenocysteine-containing dehydrogenase</fullName>
    </submittedName>
</protein>
<dbReference type="RefSeq" id="WP_085124757.1">
    <property type="nucleotide sequence ID" value="NZ_FWZX01000021.1"/>
</dbReference>
<gene>
    <name evidence="9" type="ORF">SAMN05428998_12118</name>
</gene>
<comment type="similarity">
    <text evidence="2">Belongs to the prokaryotic molybdopterin-containing oxidoreductase family.</text>
</comment>
<feature type="domain" description="4Fe-4S Mo/W bis-MGD-type" evidence="8">
    <location>
        <begin position="4"/>
        <end position="59"/>
    </location>
</feature>
<evidence type="ECO:0000259" key="8">
    <source>
        <dbReference type="PROSITE" id="PS51669"/>
    </source>
</evidence>
<dbReference type="InterPro" id="IPR009010">
    <property type="entry name" value="Asp_de-COase-like_dom_sf"/>
</dbReference>
<accession>A0A1Y6CHT8</accession>
<evidence type="ECO:0000256" key="4">
    <source>
        <dbReference type="ARBA" id="ARBA00022723"/>
    </source>
</evidence>
<dbReference type="Proteomes" id="UP000192917">
    <property type="component" value="Unassembled WGS sequence"/>
</dbReference>
<dbReference type="GO" id="GO:0016491">
    <property type="term" value="F:oxidoreductase activity"/>
    <property type="evidence" value="ECO:0007669"/>
    <property type="project" value="UniProtKB-KW"/>
</dbReference>
<keyword evidence="6" id="KW-0408">Iron</keyword>
<evidence type="ECO:0000256" key="6">
    <source>
        <dbReference type="ARBA" id="ARBA00023004"/>
    </source>
</evidence>
<dbReference type="CDD" id="cd02781">
    <property type="entry name" value="MopB_CT_Acetylene-hydratase"/>
    <property type="match status" value="1"/>
</dbReference>
<dbReference type="InterPro" id="IPR006655">
    <property type="entry name" value="Mopterin_OxRdtase_prok_CS"/>
</dbReference>
<evidence type="ECO:0000313" key="10">
    <source>
        <dbReference type="Proteomes" id="UP000192917"/>
    </source>
</evidence>
<keyword evidence="3" id="KW-0500">Molybdenum</keyword>
<dbReference type="InterPro" id="IPR037949">
    <property type="entry name" value="MopB_CT_Acetylene-hydratase"/>
</dbReference>
<dbReference type="Gene3D" id="3.40.228.10">
    <property type="entry name" value="Dimethylsulfoxide Reductase, domain 2"/>
    <property type="match status" value="2"/>
</dbReference>
<sequence>MGKAERHHGFCALCRSRCGCINVVEEGRLVAVEPDPGHPTGAHLCAKGRAAPELVHHPERLTRPLRRTAPKGAADPGWREIGWDEALDEIAGRLAAIAAESGPQAVTFAITTPSGTAMSDHIDWVERLVRAFGASNTLYATELCNWHKDHATAFTFGEGVGVPDFERAGCLLLWGHNPSTAWLAHGQRLAEARARGARVIVVDPRRAGPAVKADLWLAPRPGTDGALALGLANRLLETGRFDRDFLADWSNGPFLVREADGRFLRRGAHYLCWDEASGQAVALDGRLPSERGVAPALDGSYEVDGEACRPAFDHYRRLCAGWTPERTAAATGVPAEQIEAAASLLWDSRPAGYYAWTGLGQHDNATQTDRALALLYALLGSYDAPGGNLQLPAVPAPAVAGRELVTPEQRARTLGLAERPLGPAAGGWVTGADFCRAVETGAPYRPRALVAFGSNLLLSQPDPARLSRALQALEFHVQAELFMTPTAALADLVLPVSSPWEHEALRLGFGRLVEGCERVQLRRPVAAPPGEARSDTAIVFELATRLGLANSFFGGDPEEGLRHRLSALGLTPEELRARPEGLPVPLEQRFRKYAEPAGEGRRGFATETGRVEVYSELFLRHGYDPVPAFRPSRAAPARGGSAARGDWPLTLSCAKVTQFCHSQHRNLPSLRRVLPEPRAELNPATAAAHGIARDGWLWLETAAGRIRVRAAFNPQLRPDLVVAQFGWWLTGRAAEPERHPAFGEGTVSYNALLADPPADPISGAPNLRSQSCRIAAAE</sequence>
<dbReference type="PANTHER" id="PTHR43742:SF6">
    <property type="entry name" value="OXIDOREDUCTASE YYAE-RELATED"/>
    <property type="match status" value="1"/>
</dbReference>
<dbReference type="AlphaFoldDB" id="A0A1Y6CHT8"/>
<dbReference type="GO" id="GO:0046872">
    <property type="term" value="F:metal ion binding"/>
    <property type="evidence" value="ECO:0007669"/>
    <property type="project" value="UniProtKB-KW"/>
</dbReference>
<dbReference type="Gene3D" id="2.40.40.20">
    <property type="match status" value="1"/>
</dbReference>
<evidence type="ECO:0000256" key="7">
    <source>
        <dbReference type="ARBA" id="ARBA00023014"/>
    </source>
</evidence>
<dbReference type="InterPro" id="IPR006963">
    <property type="entry name" value="Mopterin_OxRdtase_4Fe-4S_dom"/>
</dbReference>
<dbReference type="InterPro" id="IPR006657">
    <property type="entry name" value="MoPterin_dinucl-bd_dom"/>
</dbReference>
<evidence type="ECO:0000256" key="1">
    <source>
        <dbReference type="ARBA" id="ARBA00001942"/>
    </source>
</evidence>
<keyword evidence="5" id="KW-0560">Oxidoreductase</keyword>
<dbReference type="STRING" id="560819.SAMN05428998_12118"/>
<evidence type="ECO:0000313" key="9">
    <source>
        <dbReference type="EMBL" id="SMF56608.1"/>
    </source>
</evidence>
<dbReference type="InterPro" id="IPR050612">
    <property type="entry name" value="Prok_Mopterin_Oxidored"/>
</dbReference>
<keyword evidence="7" id="KW-0411">Iron-sulfur</keyword>
<name>A0A1Y6CHT8_9PROT</name>
<dbReference type="InterPro" id="IPR006656">
    <property type="entry name" value="Mopterin_OxRdtase"/>
</dbReference>
<dbReference type="SUPFAM" id="SSF53706">
    <property type="entry name" value="Formate dehydrogenase/DMSO reductase, domains 1-3"/>
    <property type="match status" value="1"/>
</dbReference>
<dbReference type="Pfam" id="PF01568">
    <property type="entry name" value="Molydop_binding"/>
    <property type="match status" value="1"/>
</dbReference>
<dbReference type="PANTHER" id="PTHR43742">
    <property type="entry name" value="TRIMETHYLAMINE-N-OXIDE REDUCTASE"/>
    <property type="match status" value="1"/>
</dbReference>
<evidence type="ECO:0000256" key="2">
    <source>
        <dbReference type="ARBA" id="ARBA00010312"/>
    </source>
</evidence>
<dbReference type="PROSITE" id="PS00490">
    <property type="entry name" value="MOLYBDOPTERIN_PROK_2"/>
    <property type="match status" value="1"/>
</dbReference>
<keyword evidence="10" id="KW-1185">Reference proteome</keyword>
<dbReference type="EMBL" id="FWZX01000021">
    <property type="protein sequence ID" value="SMF56608.1"/>
    <property type="molecule type" value="Genomic_DNA"/>
</dbReference>
<dbReference type="Pfam" id="PF00384">
    <property type="entry name" value="Molybdopterin"/>
    <property type="match status" value="1"/>
</dbReference>
<evidence type="ECO:0000256" key="3">
    <source>
        <dbReference type="ARBA" id="ARBA00022505"/>
    </source>
</evidence>
<organism evidence="9 10">
    <name type="scientific">Tistlia consotensis USBA 355</name>
    <dbReference type="NCBI Taxonomy" id="560819"/>
    <lineage>
        <taxon>Bacteria</taxon>
        <taxon>Pseudomonadati</taxon>
        <taxon>Pseudomonadota</taxon>
        <taxon>Alphaproteobacteria</taxon>
        <taxon>Rhodospirillales</taxon>
        <taxon>Rhodovibrionaceae</taxon>
        <taxon>Tistlia</taxon>
    </lineage>
</organism>
<dbReference type="GO" id="GO:0043546">
    <property type="term" value="F:molybdopterin cofactor binding"/>
    <property type="evidence" value="ECO:0007669"/>
    <property type="project" value="InterPro"/>
</dbReference>
<proteinExistence type="inferred from homology"/>
<reference evidence="9 10" key="1">
    <citation type="submission" date="2017-04" db="EMBL/GenBank/DDBJ databases">
        <authorList>
            <person name="Afonso C.L."/>
            <person name="Miller P.J."/>
            <person name="Scott M.A."/>
            <person name="Spackman E."/>
            <person name="Goraichik I."/>
            <person name="Dimitrov K.M."/>
            <person name="Suarez D.L."/>
            <person name="Swayne D.E."/>
        </authorList>
    </citation>
    <scope>NUCLEOTIDE SEQUENCE [LARGE SCALE GENOMIC DNA]</scope>
    <source>
        <strain evidence="9 10">USBA 355</strain>
    </source>
</reference>
<dbReference type="Gene3D" id="2.20.25.90">
    <property type="entry name" value="ADC-like domains"/>
    <property type="match status" value="1"/>
</dbReference>